<dbReference type="GO" id="GO:0005524">
    <property type="term" value="F:ATP binding"/>
    <property type="evidence" value="ECO:0007669"/>
    <property type="project" value="UniProtKB-KW"/>
</dbReference>
<protein>
    <recommendedName>
        <fullName evidence="3">cyclin-dependent kinase</fullName>
        <ecNumber evidence="3">2.7.11.22</ecNumber>
    </recommendedName>
    <alternativeName>
        <fullName evidence="13">Galactosyltransferase-associated protein kinase p58/GTA</fullName>
    </alternativeName>
</protein>
<dbReference type="PROSITE" id="PS50011">
    <property type="entry name" value="PROTEIN_KINASE_DOM"/>
    <property type="match status" value="1"/>
</dbReference>
<dbReference type="GO" id="GO:0004693">
    <property type="term" value="F:cyclin-dependent protein serine/threonine kinase activity"/>
    <property type="evidence" value="ECO:0007669"/>
    <property type="project" value="UniProtKB-EC"/>
</dbReference>
<keyword evidence="10" id="KW-0131">Cell cycle</keyword>
<dbReference type="SUPFAM" id="SSF56112">
    <property type="entry name" value="Protein kinase-like (PK-like)"/>
    <property type="match status" value="1"/>
</dbReference>
<dbReference type="Ensembl" id="ENSSSCT00055003161.1">
    <property type="protein sequence ID" value="ENSSSCP00055002366.1"/>
    <property type="gene ID" value="ENSSSCG00055001614.1"/>
</dbReference>
<dbReference type="Gene3D" id="1.10.510.10">
    <property type="entry name" value="Transferase(Phosphotransferase) domain 1"/>
    <property type="match status" value="1"/>
</dbReference>
<dbReference type="PROSITE" id="PS00108">
    <property type="entry name" value="PROTEIN_KINASE_ST"/>
    <property type="match status" value="1"/>
</dbReference>
<dbReference type="Ensembl" id="ENSSSCT00030020361.1">
    <property type="protein sequence ID" value="ENSSSCP00030009074.1"/>
    <property type="gene ID" value="ENSSSCG00030014757.1"/>
</dbReference>
<feature type="domain" description="Protein kinase" evidence="15">
    <location>
        <begin position="390"/>
        <end position="675"/>
    </location>
</feature>
<dbReference type="AlphaFoldDB" id="A0A8D1PCK2"/>
<dbReference type="PANTHER" id="PTHR24056:SF107">
    <property type="entry name" value="CYCLIN-DEPENDENT KINASE 11A-RELATED"/>
    <property type="match status" value="1"/>
</dbReference>
<comment type="cofactor">
    <cofactor evidence="1">
        <name>Mg(2+)</name>
        <dbReference type="ChEBI" id="CHEBI:18420"/>
    </cofactor>
</comment>
<evidence type="ECO:0000256" key="1">
    <source>
        <dbReference type="ARBA" id="ARBA00001946"/>
    </source>
</evidence>
<evidence type="ECO:0000313" key="17">
    <source>
        <dbReference type="Proteomes" id="UP000694724"/>
    </source>
</evidence>
<dbReference type="Pfam" id="PF00069">
    <property type="entry name" value="Pkinase"/>
    <property type="match status" value="1"/>
</dbReference>
<keyword evidence="4" id="KW-0723">Serine/threonine-protein kinase</keyword>
<evidence type="ECO:0000313" key="16">
    <source>
        <dbReference type="Ensembl" id="ENSSSCP00055002366.1"/>
    </source>
</evidence>
<dbReference type="GO" id="GO:0005634">
    <property type="term" value="C:nucleus"/>
    <property type="evidence" value="ECO:0007669"/>
    <property type="project" value="UniProtKB-ARBA"/>
</dbReference>
<dbReference type="PANTHER" id="PTHR24056">
    <property type="entry name" value="CELL DIVISION PROTEIN KINASE"/>
    <property type="match status" value="1"/>
</dbReference>
<evidence type="ECO:0000256" key="11">
    <source>
        <dbReference type="ARBA" id="ARBA00047811"/>
    </source>
</evidence>
<name>A0A8D1PCK2_PIG</name>
<keyword evidence="7" id="KW-0547">Nucleotide-binding</keyword>
<organism evidence="16 17">
    <name type="scientific">Sus scrofa</name>
    <name type="common">Pig</name>
    <dbReference type="NCBI Taxonomy" id="9823"/>
    <lineage>
        <taxon>Eukaryota</taxon>
        <taxon>Metazoa</taxon>
        <taxon>Chordata</taxon>
        <taxon>Craniata</taxon>
        <taxon>Vertebrata</taxon>
        <taxon>Euteleostomi</taxon>
        <taxon>Mammalia</taxon>
        <taxon>Eutheria</taxon>
        <taxon>Laurasiatheria</taxon>
        <taxon>Artiodactyla</taxon>
        <taxon>Suina</taxon>
        <taxon>Suidae</taxon>
        <taxon>Sus</taxon>
    </lineage>
</organism>
<keyword evidence="9" id="KW-0067">ATP-binding</keyword>
<feature type="compositionally biased region" description="Low complexity" evidence="14">
    <location>
        <begin position="278"/>
        <end position="289"/>
    </location>
</feature>
<evidence type="ECO:0000256" key="7">
    <source>
        <dbReference type="ARBA" id="ARBA00022741"/>
    </source>
</evidence>
<evidence type="ECO:0000256" key="4">
    <source>
        <dbReference type="ARBA" id="ARBA00022527"/>
    </source>
</evidence>
<feature type="compositionally biased region" description="Basic and acidic residues" evidence="14">
    <location>
        <begin position="114"/>
        <end position="131"/>
    </location>
</feature>
<dbReference type="Proteomes" id="UP000694570">
    <property type="component" value="Unplaced"/>
</dbReference>
<keyword evidence="6" id="KW-0808">Transferase</keyword>
<feature type="compositionally biased region" description="Basic and acidic residues" evidence="14">
    <location>
        <begin position="325"/>
        <end position="334"/>
    </location>
</feature>
<feature type="region of interest" description="Disordered" evidence="14">
    <location>
        <begin position="18"/>
        <end position="364"/>
    </location>
</feature>
<keyword evidence="8" id="KW-0418">Kinase</keyword>
<feature type="compositionally biased region" description="Acidic residues" evidence="14">
    <location>
        <begin position="335"/>
        <end position="344"/>
    </location>
</feature>
<dbReference type="EC" id="2.7.11.22" evidence="3"/>
<comment type="catalytic activity">
    <reaction evidence="11">
        <text>L-threonyl-[protein] + ATP = O-phospho-L-threonyl-[protein] + ADP + H(+)</text>
        <dbReference type="Rhea" id="RHEA:46608"/>
        <dbReference type="Rhea" id="RHEA-COMP:11060"/>
        <dbReference type="Rhea" id="RHEA-COMP:11605"/>
        <dbReference type="ChEBI" id="CHEBI:15378"/>
        <dbReference type="ChEBI" id="CHEBI:30013"/>
        <dbReference type="ChEBI" id="CHEBI:30616"/>
        <dbReference type="ChEBI" id="CHEBI:61977"/>
        <dbReference type="ChEBI" id="CHEBI:456216"/>
        <dbReference type="EC" id="2.7.11.22"/>
    </reaction>
</comment>
<evidence type="ECO:0000256" key="2">
    <source>
        <dbReference type="ARBA" id="ARBA00006485"/>
    </source>
</evidence>
<sequence>MGDEKDSWKVKTLDEILQEKKRRKEQEEKAEIKRLKNSDDRDSKRDSLEEGELRDHRMEITIRNSPYRREDSMEDRGEEDDSLAIKPPQQMSRKEKAHHRKDEKRKEKRRHRSHSAEGGKHARVKEKEREHERRKRHREEQDKARREWERQKRREMAREHSRRERDRLEQLERKRERERKMREQQKEQREQKERERRAEERRKEREARREVSTHHRTVREDYGDKVKASHWSRSPLRPPRERFELGDGRKPVKEEKVEERDLLSDLQDVSDSERKTSSAESSSAESGSGSEEEEEEEEEETGSNSEDASGQSAGEPPAVWFDGIPESRFDRDSGESEEGEEEAGEGTPQSSALTEGDFVPDSPALSPIELKQELPKYLPALQGCRSVEEFQCLNRIEEGTYGVVYRAKDKKTDEIVALKRLKMEKEKEGFPITSLREINTILKAQHPNIVTVREIVVGSNMDKIYIVMNYVEHDLKSLMETMKQPFLPGEVKTLMIQLLRGVKHLHDNWILHRDLKTSNLLLSHAGILKVGDFGLAREYGSPLKAYTPVVVTLWYRAPELLLGAKEYSTAVDMWSVGCIFGELLTQKPLFPGKSDIDQINKVFKDLGTPSEKIWPGYNDLPAVKKMTFTEYPYNNLRKRFGALLSDQGFDLMNKFLTYFPGRRVSAEDGLKHEYFRETPLPIDPSMFPTWPAKSEQQRVKRGTSPRPPEGGLGYSQLGDDDLKETGFHLTTTNQGASAAGPGFSLKF</sequence>
<evidence type="ECO:0000256" key="3">
    <source>
        <dbReference type="ARBA" id="ARBA00012425"/>
    </source>
</evidence>
<feature type="compositionally biased region" description="Acidic residues" evidence="14">
    <location>
        <begin position="290"/>
        <end position="301"/>
    </location>
</feature>
<dbReference type="FunFam" id="1.10.510.10:FF:000124">
    <property type="entry name" value="cyclin-dependent kinase 11B isoform X1"/>
    <property type="match status" value="1"/>
</dbReference>
<evidence type="ECO:0000256" key="13">
    <source>
        <dbReference type="ARBA" id="ARBA00079859"/>
    </source>
</evidence>
<dbReference type="Gene3D" id="3.30.200.20">
    <property type="entry name" value="Phosphorylase Kinase, domain 1"/>
    <property type="match status" value="1"/>
</dbReference>
<reference evidence="16" key="1">
    <citation type="submission" date="2025-05" db="UniProtKB">
        <authorList>
            <consortium name="Ensembl"/>
        </authorList>
    </citation>
    <scope>IDENTIFICATION</scope>
</reference>
<feature type="compositionally biased region" description="Basic and acidic residues" evidence="14">
    <location>
        <begin position="138"/>
        <end position="227"/>
    </location>
</feature>
<comment type="catalytic activity">
    <reaction evidence="12">
        <text>L-seryl-[protein] + ATP = O-phospho-L-seryl-[protein] + ADP + H(+)</text>
        <dbReference type="Rhea" id="RHEA:17989"/>
        <dbReference type="Rhea" id="RHEA-COMP:9863"/>
        <dbReference type="Rhea" id="RHEA-COMP:11604"/>
        <dbReference type="ChEBI" id="CHEBI:15378"/>
        <dbReference type="ChEBI" id="CHEBI:29999"/>
        <dbReference type="ChEBI" id="CHEBI:30616"/>
        <dbReference type="ChEBI" id="CHEBI:83421"/>
        <dbReference type="ChEBI" id="CHEBI:456216"/>
        <dbReference type="EC" id="2.7.11.22"/>
    </reaction>
</comment>
<keyword evidence="5" id="KW-0597">Phosphoprotein</keyword>
<dbReference type="CDD" id="cd07843">
    <property type="entry name" value="STKc_CDC2L1"/>
    <property type="match status" value="1"/>
</dbReference>
<dbReference type="Proteomes" id="UP000694724">
    <property type="component" value="Unplaced"/>
</dbReference>
<dbReference type="FunFam" id="3.30.200.20:FF:000054">
    <property type="entry name" value="Cyclin-dependent kinase 11B"/>
    <property type="match status" value="1"/>
</dbReference>
<feature type="compositionally biased region" description="Basic and acidic residues" evidence="14">
    <location>
        <begin position="18"/>
        <end position="60"/>
    </location>
</feature>
<dbReference type="InterPro" id="IPR011009">
    <property type="entry name" value="Kinase-like_dom_sf"/>
</dbReference>
<dbReference type="InterPro" id="IPR008271">
    <property type="entry name" value="Ser/Thr_kinase_AS"/>
</dbReference>
<dbReference type="InterPro" id="IPR000719">
    <property type="entry name" value="Prot_kinase_dom"/>
</dbReference>
<evidence type="ECO:0000256" key="10">
    <source>
        <dbReference type="ARBA" id="ARBA00023306"/>
    </source>
</evidence>
<dbReference type="InterPro" id="IPR050108">
    <property type="entry name" value="CDK"/>
</dbReference>
<dbReference type="SMART" id="SM00220">
    <property type="entry name" value="S_TKc"/>
    <property type="match status" value="1"/>
</dbReference>
<comment type="similarity">
    <text evidence="2">Belongs to the protein kinase superfamily. CMGC Ser/Thr protein kinase family. CDC2/CDKX subfamily.</text>
</comment>
<accession>A0A8D1PCK2</accession>
<evidence type="ECO:0000256" key="8">
    <source>
        <dbReference type="ARBA" id="ARBA00022777"/>
    </source>
</evidence>
<proteinExistence type="inferred from homology"/>
<feature type="region of interest" description="Disordered" evidence="14">
    <location>
        <begin position="685"/>
        <end position="747"/>
    </location>
</feature>
<evidence type="ECO:0000256" key="5">
    <source>
        <dbReference type="ARBA" id="ARBA00022553"/>
    </source>
</evidence>
<dbReference type="InterPro" id="IPR045267">
    <property type="entry name" value="CDK11/PITSLRE_STKc"/>
</dbReference>
<feature type="compositionally biased region" description="Basic and acidic residues" evidence="14">
    <location>
        <begin position="238"/>
        <end position="263"/>
    </location>
</feature>
<evidence type="ECO:0000256" key="12">
    <source>
        <dbReference type="ARBA" id="ARBA00048367"/>
    </source>
</evidence>
<evidence type="ECO:0000256" key="14">
    <source>
        <dbReference type="SAM" id="MobiDB-lite"/>
    </source>
</evidence>
<feature type="compositionally biased region" description="Basic residues" evidence="14">
    <location>
        <begin position="95"/>
        <end position="113"/>
    </location>
</feature>
<evidence type="ECO:0000256" key="6">
    <source>
        <dbReference type="ARBA" id="ARBA00022679"/>
    </source>
</evidence>
<evidence type="ECO:0000256" key="9">
    <source>
        <dbReference type="ARBA" id="ARBA00022840"/>
    </source>
</evidence>
<evidence type="ECO:0000259" key="15">
    <source>
        <dbReference type="PROSITE" id="PS50011"/>
    </source>
</evidence>